<dbReference type="AlphaFoldDB" id="A0A0K8VJQ8"/>
<organism evidence="1">
    <name type="scientific">Bactrocera latifrons</name>
    <name type="common">Malaysian fruit fly</name>
    <name type="synonym">Chaetodacus latifrons</name>
    <dbReference type="NCBI Taxonomy" id="174628"/>
    <lineage>
        <taxon>Eukaryota</taxon>
        <taxon>Metazoa</taxon>
        <taxon>Ecdysozoa</taxon>
        <taxon>Arthropoda</taxon>
        <taxon>Hexapoda</taxon>
        <taxon>Insecta</taxon>
        <taxon>Pterygota</taxon>
        <taxon>Neoptera</taxon>
        <taxon>Endopterygota</taxon>
        <taxon>Diptera</taxon>
        <taxon>Brachycera</taxon>
        <taxon>Muscomorpha</taxon>
        <taxon>Tephritoidea</taxon>
        <taxon>Tephritidae</taxon>
        <taxon>Bactrocera</taxon>
        <taxon>Bactrocera</taxon>
    </lineage>
</organism>
<feature type="non-terminal residue" evidence="1">
    <location>
        <position position="110"/>
    </location>
</feature>
<protein>
    <submittedName>
        <fullName evidence="1">Uncharacterized protein</fullName>
    </submittedName>
</protein>
<accession>A0A0K8VJQ8</accession>
<evidence type="ECO:0000313" key="1">
    <source>
        <dbReference type="EMBL" id="JAI38760.1"/>
    </source>
</evidence>
<feature type="non-terminal residue" evidence="1">
    <location>
        <position position="1"/>
    </location>
</feature>
<dbReference type="EMBL" id="GDHF01013554">
    <property type="protein sequence ID" value="JAI38760.1"/>
    <property type="molecule type" value="Transcribed_RNA"/>
</dbReference>
<sequence>EHPHTHTPHQFNFTTLTRTLPYSLHNSSGLTTHIPHYTPTNHIMPADSTHQRKKGNDKEISNSLRFRSQQRPNQQRNCCTTFDYLPVLNSSPKPMSFVREGGSNFLKSKY</sequence>
<reference evidence="1" key="1">
    <citation type="submission" date="2015-06" db="EMBL/GenBank/DDBJ databases">
        <authorList>
            <person name="Hoefler B.C."/>
            <person name="Straight P.D."/>
        </authorList>
    </citation>
    <scope>NUCLEOTIDE SEQUENCE</scope>
</reference>
<proteinExistence type="predicted"/>
<name>A0A0K8VJQ8_BACLA</name>
<gene>
    <name evidence="1" type="ORF">c2_g7_i1</name>
</gene>